<comment type="function">
    <text evidence="6">Binds to 23S rRNA. One of the proteins that surrounds the polypeptide exit tunnel on the outside of the ribosome.</text>
</comment>
<evidence type="ECO:0000313" key="9">
    <source>
        <dbReference type="EMBL" id="SJK85357.1"/>
    </source>
</evidence>
<dbReference type="GO" id="GO:0006412">
    <property type="term" value="P:translation"/>
    <property type="evidence" value="ECO:0007669"/>
    <property type="project" value="UniProtKB-UniRule"/>
</dbReference>
<proteinExistence type="inferred from homology"/>
<dbReference type="InterPro" id="IPR012677">
    <property type="entry name" value="Nucleotide-bd_a/b_plait_sf"/>
</dbReference>
<dbReference type="NCBIfam" id="NF011118">
    <property type="entry name" value="PRK14548.1"/>
    <property type="match status" value="1"/>
</dbReference>
<accession>A0A1N5VYI1</accession>
<evidence type="ECO:0000256" key="5">
    <source>
        <dbReference type="ARBA" id="ARBA00023274"/>
    </source>
</evidence>
<dbReference type="PROSITE" id="PS00050">
    <property type="entry name" value="RIBOSOMAL_L23"/>
    <property type="match status" value="1"/>
</dbReference>
<keyword evidence="2 6" id="KW-0699">rRNA-binding</keyword>
<keyword evidence="3 6" id="KW-0694">RNA-binding</keyword>
<evidence type="ECO:0000313" key="11">
    <source>
        <dbReference type="Proteomes" id="UP000195607"/>
    </source>
</evidence>
<dbReference type="Proteomes" id="UP000187822">
    <property type="component" value="Chromosome I"/>
</dbReference>
<evidence type="ECO:0000313" key="10">
    <source>
        <dbReference type="Proteomes" id="UP000187822"/>
    </source>
</evidence>
<reference evidence="10" key="2">
    <citation type="submission" date="2016-06" db="EMBL/GenBank/DDBJ databases">
        <authorList>
            <person name="Toshchakov V.S."/>
        </authorList>
    </citation>
    <scope>NUCLEOTIDE SEQUENCE [LARGE SCALE GENOMIC DNA]</scope>
    <source>
        <strain>PM4 (JCM 30641</strain>
        <strain evidence="10">\VKM B-2940)</strain>
    </source>
</reference>
<dbReference type="InterPro" id="IPR019985">
    <property type="entry name" value="Ribosomal_uL23"/>
</dbReference>
<keyword evidence="4 6" id="KW-0689">Ribosomal protein</keyword>
<keyword evidence="10" id="KW-1185">Reference proteome</keyword>
<organism evidence="8 11">
    <name type="scientific">Cuniculiplasma divulgatum</name>
    <dbReference type="NCBI Taxonomy" id="1673428"/>
    <lineage>
        <taxon>Archaea</taxon>
        <taxon>Methanobacteriati</taxon>
        <taxon>Thermoplasmatota</taxon>
        <taxon>Thermoplasmata</taxon>
        <taxon>Thermoplasmatales</taxon>
        <taxon>Cuniculiplasmataceae</taxon>
        <taxon>Cuniculiplasma</taxon>
    </lineage>
</organism>
<dbReference type="PANTHER" id="PTHR11620">
    <property type="entry name" value="60S RIBOSOMAL PROTEIN L23A"/>
    <property type="match status" value="1"/>
</dbReference>
<evidence type="ECO:0000256" key="1">
    <source>
        <dbReference type="ARBA" id="ARBA00006700"/>
    </source>
</evidence>
<dbReference type="EMBL" id="LT719092">
    <property type="protein sequence ID" value="SJK85357.1"/>
    <property type="molecule type" value="Genomic_DNA"/>
</dbReference>
<dbReference type="GO" id="GO:1990904">
    <property type="term" value="C:ribonucleoprotein complex"/>
    <property type="evidence" value="ECO:0007669"/>
    <property type="project" value="UniProtKB-KW"/>
</dbReference>
<evidence type="ECO:0000256" key="3">
    <source>
        <dbReference type="ARBA" id="ARBA00022884"/>
    </source>
</evidence>
<protein>
    <recommendedName>
        <fullName evidence="6">Large ribosomal subunit protein uL23</fullName>
    </recommendedName>
</protein>
<reference evidence="9" key="3">
    <citation type="submission" date="2016-06" db="EMBL/GenBank/DDBJ databases">
        <authorList>
            <person name="Olsen C.W."/>
            <person name="Carey S."/>
            <person name="Hinshaw L."/>
            <person name="Karasin A.I."/>
        </authorList>
    </citation>
    <scope>NUCLEOTIDE SEQUENCE [LARGE SCALE GENOMIC DNA]</scope>
    <source>
        <strain evidence="9">PM4</strain>
    </source>
</reference>
<dbReference type="SUPFAM" id="SSF54189">
    <property type="entry name" value="Ribosomal proteins S24e, L23 and L15e"/>
    <property type="match status" value="1"/>
</dbReference>
<dbReference type="HAMAP" id="MF_01369_A">
    <property type="entry name" value="Ribosomal_uL23_A"/>
    <property type="match status" value="1"/>
</dbReference>
<evidence type="ECO:0000256" key="4">
    <source>
        <dbReference type="ARBA" id="ARBA00022980"/>
    </source>
</evidence>
<keyword evidence="5 6" id="KW-0687">Ribonucleoprotein</keyword>
<evidence type="ECO:0000256" key="7">
    <source>
        <dbReference type="RuleBase" id="RU003934"/>
    </source>
</evidence>
<sequence>MKMEDVIISPTATEKTMIQSQTENKLTFIVSRKATKKQIKEDVEKQFNVKVEKINVLYTKRGKKAVIKLAPEFNAEEIGERIGIY</sequence>
<dbReference type="KEGG" id="cdiv:CPM_1568"/>
<evidence type="ECO:0000256" key="2">
    <source>
        <dbReference type="ARBA" id="ARBA00022730"/>
    </source>
</evidence>
<dbReference type="Pfam" id="PF00276">
    <property type="entry name" value="Ribosomal_L23"/>
    <property type="match status" value="1"/>
</dbReference>
<dbReference type="InterPro" id="IPR012678">
    <property type="entry name" value="Ribosomal_uL23/eL15/eS24_sf"/>
</dbReference>
<name>A0A1N5VYI1_9ARCH</name>
<dbReference type="Proteomes" id="UP000195607">
    <property type="component" value="Chromosome I"/>
</dbReference>
<comment type="subunit">
    <text evidence="6">Part of the 50S ribosomal subunit. Contacts protein L29.</text>
</comment>
<dbReference type="EMBL" id="LT671858">
    <property type="protein sequence ID" value="SIM78123.1"/>
    <property type="molecule type" value="Genomic_DNA"/>
</dbReference>
<dbReference type="GO" id="GO:0005840">
    <property type="term" value="C:ribosome"/>
    <property type="evidence" value="ECO:0007669"/>
    <property type="project" value="UniProtKB-UniRule"/>
</dbReference>
<dbReference type="GO" id="GO:0003735">
    <property type="term" value="F:structural constituent of ribosome"/>
    <property type="evidence" value="ECO:0007669"/>
    <property type="project" value="UniProtKB-UniRule"/>
</dbReference>
<dbReference type="STRING" id="1673428.CPM_1568"/>
<dbReference type="Gene3D" id="3.30.70.330">
    <property type="match status" value="1"/>
</dbReference>
<dbReference type="AlphaFoldDB" id="A0A1N5VYI1"/>
<dbReference type="GO" id="GO:0019843">
    <property type="term" value="F:rRNA binding"/>
    <property type="evidence" value="ECO:0007669"/>
    <property type="project" value="UniProtKB-UniRule"/>
</dbReference>
<dbReference type="NCBIfam" id="TIGR03636">
    <property type="entry name" value="uL23_arch"/>
    <property type="match status" value="1"/>
</dbReference>
<reference evidence="8 11" key="1">
    <citation type="submission" date="2016-04" db="EMBL/GenBank/DDBJ databases">
        <authorList>
            <person name="Evans L.H."/>
            <person name="Alamgir A."/>
            <person name="Owens N."/>
            <person name="Weber N.D."/>
            <person name="Virtaneva K."/>
            <person name="Barbian K."/>
            <person name="Babar A."/>
            <person name="Rosenke K."/>
        </authorList>
    </citation>
    <scope>NUCLEOTIDE SEQUENCE [LARGE SCALE GENOMIC DNA]</scope>
    <source>
        <strain evidence="8">S5</strain>
        <strain evidence="11">S5(T) (JCM 30642 \VKM B-2941)</strain>
    </source>
</reference>
<dbReference type="InterPro" id="IPR013025">
    <property type="entry name" value="Ribosomal_uL23-like"/>
</dbReference>
<dbReference type="InterPro" id="IPR001014">
    <property type="entry name" value="Ribosomal_uL23_CS"/>
</dbReference>
<comment type="similarity">
    <text evidence="1 6 7">Belongs to the universal ribosomal protein uL23 family.</text>
</comment>
<evidence type="ECO:0000313" key="8">
    <source>
        <dbReference type="EMBL" id="SIM78123.1"/>
    </source>
</evidence>
<gene>
    <name evidence="6" type="primary">rpl23</name>
    <name evidence="9" type="ORF">CPM_1568</name>
    <name evidence="8" type="ORF">CSP5_1578</name>
</gene>
<evidence type="ECO:0000256" key="6">
    <source>
        <dbReference type="HAMAP-Rule" id="MF_01369"/>
    </source>
</evidence>